<evidence type="ECO:0000313" key="2">
    <source>
        <dbReference type="EMBL" id="MDS0282100.1"/>
    </source>
</evidence>
<keyword evidence="3" id="KW-1185">Reference proteome</keyword>
<feature type="domain" description="Halobacterial output" evidence="1">
    <location>
        <begin position="29"/>
        <end position="97"/>
    </location>
</feature>
<accession>A0ABU2FMW1</accession>
<protein>
    <recommendedName>
        <fullName evidence="1">Halobacterial output domain-containing protein</fullName>
    </recommendedName>
</protein>
<dbReference type="EMBL" id="JAMQOS010000002">
    <property type="protein sequence ID" value="MDS0282100.1"/>
    <property type="molecule type" value="Genomic_DNA"/>
</dbReference>
<dbReference type="InterPro" id="IPR040624">
    <property type="entry name" value="HalOD1"/>
</dbReference>
<evidence type="ECO:0000259" key="1">
    <source>
        <dbReference type="Pfam" id="PF18545"/>
    </source>
</evidence>
<proteinExistence type="predicted"/>
<organism evidence="2 3">
    <name type="scientific">Haloarcula onubensis</name>
    <dbReference type="NCBI Taxonomy" id="2950539"/>
    <lineage>
        <taxon>Archaea</taxon>
        <taxon>Methanobacteriati</taxon>
        <taxon>Methanobacteriota</taxon>
        <taxon>Stenosarchaea group</taxon>
        <taxon>Halobacteria</taxon>
        <taxon>Halobacteriales</taxon>
        <taxon>Haloarculaceae</taxon>
        <taxon>Haloarcula</taxon>
    </lineage>
</organism>
<comment type="caution">
    <text evidence="2">The sequence shown here is derived from an EMBL/GenBank/DDBJ whole genome shotgun (WGS) entry which is preliminary data.</text>
</comment>
<dbReference type="Proteomes" id="UP001268864">
    <property type="component" value="Unassembled WGS sequence"/>
</dbReference>
<evidence type="ECO:0000313" key="3">
    <source>
        <dbReference type="Proteomes" id="UP001268864"/>
    </source>
</evidence>
<dbReference type="Pfam" id="PF18545">
    <property type="entry name" value="HalOD1"/>
    <property type="match status" value="1"/>
</dbReference>
<name>A0ABU2FMW1_9EURY</name>
<reference evidence="2 3" key="1">
    <citation type="submission" date="2022-06" db="EMBL/GenBank/DDBJ databases">
        <title>Halomicroarcula sp. a new haloarchaeum isolate from saline soil.</title>
        <authorList>
            <person name="Strakova D."/>
            <person name="Galisteo C."/>
            <person name="Sanchez-Porro C."/>
            <person name="Ventosa A."/>
        </authorList>
    </citation>
    <scope>NUCLEOTIDE SEQUENCE [LARGE SCALE GENOMIC DNA]</scope>
    <source>
        <strain evidence="2 3">S3CR25-11</strain>
    </source>
</reference>
<sequence>MSKTSVNSDSDVPPESGRTVRRTFDWSAVSPSAAVAEVIAETGDVEPSEVGPLYDVIDSDALDSLVRHRDESADCVVTFPYAGMEVSVAGEGEVLVTVPESRS</sequence>
<gene>
    <name evidence="2" type="ORF">NDI86_08190</name>
</gene>
<dbReference type="RefSeq" id="WP_310899933.1">
    <property type="nucleotide sequence ID" value="NZ_JAMQOS010000002.1"/>
</dbReference>